<proteinExistence type="predicted"/>
<evidence type="ECO:0000313" key="1">
    <source>
        <dbReference type="EnsemblPlants" id="cds.evm.model.04.1384"/>
    </source>
</evidence>
<dbReference type="Gramene" id="evm.model.04.1384">
    <property type="protein sequence ID" value="cds.evm.model.04.1384"/>
    <property type="gene ID" value="evm.TU.04.1384"/>
</dbReference>
<protein>
    <submittedName>
        <fullName evidence="1">Uncharacterized protein</fullName>
    </submittedName>
</protein>
<evidence type="ECO:0000313" key="2">
    <source>
        <dbReference type="Proteomes" id="UP000596661"/>
    </source>
</evidence>
<reference evidence="1" key="1">
    <citation type="submission" date="2018-11" db="EMBL/GenBank/DDBJ databases">
        <authorList>
            <person name="Grassa J C."/>
        </authorList>
    </citation>
    <scope>NUCLEOTIDE SEQUENCE [LARGE SCALE GENOMIC DNA]</scope>
</reference>
<dbReference type="EMBL" id="UZAU01000388">
    <property type="status" value="NOT_ANNOTATED_CDS"/>
    <property type="molecule type" value="Genomic_DNA"/>
</dbReference>
<dbReference type="AlphaFoldDB" id="A0A803PCU3"/>
<dbReference type="Proteomes" id="UP000596661">
    <property type="component" value="Chromosome 4"/>
</dbReference>
<keyword evidence="2" id="KW-1185">Reference proteome</keyword>
<sequence>MHNGKILASLLKVVGCGSYSKLDLGCGDLSREHLNRDVLPSGKLGRALLSYGNLGHDSFGMSVGRGFNFEGKLGLDSVAHARKASDRMHPASARVLMLGLPRNAALSSCNFSYARADWAACSPP</sequence>
<organism evidence="1 2">
    <name type="scientific">Cannabis sativa</name>
    <name type="common">Hemp</name>
    <name type="synonym">Marijuana</name>
    <dbReference type="NCBI Taxonomy" id="3483"/>
    <lineage>
        <taxon>Eukaryota</taxon>
        <taxon>Viridiplantae</taxon>
        <taxon>Streptophyta</taxon>
        <taxon>Embryophyta</taxon>
        <taxon>Tracheophyta</taxon>
        <taxon>Spermatophyta</taxon>
        <taxon>Magnoliopsida</taxon>
        <taxon>eudicotyledons</taxon>
        <taxon>Gunneridae</taxon>
        <taxon>Pentapetalae</taxon>
        <taxon>rosids</taxon>
        <taxon>fabids</taxon>
        <taxon>Rosales</taxon>
        <taxon>Cannabaceae</taxon>
        <taxon>Cannabis</taxon>
    </lineage>
</organism>
<name>A0A803PCU3_CANSA</name>
<accession>A0A803PCU3</accession>
<dbReference type="EnsemblPlants" id="evm.model.04.1384">
    <property type="protein sequence ID" value="cds.evm.model.04.1384"/>
    <property type="gene ID" value="evm.TU.04.1384"/>
</dbReference>
<reference evidence="1" key="2">
    <citation type="submission" date="2021-03" db="UniProtKB">
        <authorList>
            <consortium name="EnsemblPlants"/>
        </authorList>
    </citation>
    <scope>IDENTIFICATION</scope>
</reference>